<evidence type="ECO:0000256" key="2">
    <source>
        <dbReference type="SAM" id="SignalP"/>
    </source>
</evidence>
<feature type="chain" id="PRO_5036227655" evidence="2">
    <location>
        <begin position="21"/>
        <end position="54"/>
    </location>
</feature>
<evidence type="ECO:0000313" key="3">
    <source>
        <dbReference type="EMBL" id="CAF1352143.1"/>
    </source>
</evidence>
<reference evidence="3" key="1">
    <citation type="submission" date="2021-02" db="EMBL/GenBank/DDBJ databases">
        <authorList>
            <person name="Nowell W R."/>
        </authorList>
    </citation>
    <scope>NUCLEOTIDE SEQUENCE</scope>
</reference>
<feature type="region of interest" description="Disordered" evidence="1">
    <location>
        <begin position="27"/>
        <end position="54"/>
    </location>
</feature>
<feature type="signal peptide" evidence="2">
    <location>
        <begin position="1"/>
        <end position="20"/>
    </location>
</feature>
<feature type="non-terminal residue" evidence="3">
    <location>
        <position position="1"/>
    </location>
</feature>
<keyword evidence="2" id="KW-0732">Signal</keyword>
<dbReference type="Proteomes" id="UP000663864">
    <property type="component" value="Unassembled WGS sequence"/>
</dbReference>
<gene>
    <name evidence="4" type="ORF">JBS370_LOCUS34587</name>
    <name evidence="3" type="ORF">ZHD862_LOCUS30621</name>
</gene>
<proteinExistence type="predicted"/>
<dbReference type="AlphaFoldDB" id="A0A815HCJ8"/>
<dbReference type="EMBL" id="CAJNOT010002914">
    <property type="protein sequence ID" value="CAF1352143.1"/>
    <property type="molecule type" value="Genomic_DNA"/>
</dbReference>
<dbReference type="Proteomes" id="UP000663836">
    <property type="component" value="Unassembled WGS sequence"/>
</dbReference>
<feature type="compositionally biased region" description="Low complexity" evidence="1">
    <location>
        <begin position="27"/>
        <end position="44"/>
    </location>
</feature>
<accession>A0A815HCJ8</accession>
<organism evidence="3 5">
    <name type="scientific">Rotaria sordida</name>
    <dbReference type="NCBI Taxonomy" id="392033"/>
    <lineage>
        <taxon>Eukaryota</taxon>
        <taxon>Metazoa</taxon>
        <taxon>Spiralia</taxon>
        <taxon>Gnathifera</taxon>
        <taxon>Rotifera</taxon>
        <taxon>Eurotatoria</taxon>
        <taxon>Bdelloidea</taxon>
        <taxon>Philodinida</taxon>
        <taxon>Philodinidae</taxon>
        <taxon>Rotaria</taxon>
    </lineage>
</organism>
<name>A0A815HCJ8_9BILA</name>
<comment type="caution">
    <text evidence="3">The sequence shown here is derived from an EMBL/GenBank/DDBJ whole genome shotgun (WGS) entry which is preliminary data.</text>
</comment>
<evidence type="ECO:0000313" key="4">
    <source>
        <dbReference type="EMBL" id="CAF4162607.1"/>
    </source>
</evidence>
<sequence>AGIAAMLVALIGIPKTTITATTTATTTTATTTTTKTTTTTTTAAPGQVLPIWKP</sequence>
<evidence type="ECO:0000256" key="1">
    <source>
        <dbReference type="SAM" id="MobiDB-lite"/>
    </source>
</evidence>
<protein>
    <submittedName>
        <fullName evidence="3">Uncharacterized protein</fullName>
    </submittedName>
</protein>
<dbReference type="EMBL" id="CAJOBD010011101">
    <property type="protein sequence ID" value="CAF4162607.1"/>
    <property type="molecule type" value="Genomic_DNA"/>
</dbReference>
<evidence type="ECO:0000313" key="5">
    <source>
        <dbReference type="Proteomes" id="UP000663864"/>
    </source>
</evidence>